<keyword evidence="3" id="KW-1185">Reference proteome</keyword>
<protein>
    <submittedName>
        <fullName evidence="2">Clan AA aspartic protease (TIGR02281 family)</fullName>
    </submittedName>
</protein>
<dbReference type="RefSeq" id="WP_307275276.1">
    <property type="nucleotide sequence ID" value="NZ_JAUSZT010000001.1"/>
</dbReference>
<evidence type="ECO:0000256" key="1">
    <source>
        <dbReference type="SAM" id="Phobius"/>
    </source>
</evidence>
<dbReference type="SUPFAM" id="SSF48452">
    <property type="entry name" value="TPR-like"/>
    <property type="match status" value="1"/>
</dbReference>
<dbReference type="CDD" id="cd05483">
    <property type="entry name" value="retropepsin_like_bacteria"/>
    <property type="match status" value="1"/>
</dbReference>
<dbReference type="InterPro" id="IPR011969">
    <property type="entry name" value="Clan_AA_Asp_peptidase_C"/>
</dbReference>
<evidence type="ECO:0000313" key="3">
    <source>
        <dbReference type="Proteomes" id="UP001237780"/>
    </source>
</evidence>
<keyword evidence="1" id="KW-1133">Transmembrane helix</keyword>
<name>A0ABU0S2J0_9HYPH</name>
<dbReference type="EMBL" id="JAUSZT010000001">
    <property type="protein sequence ID" value="MDQ0994841.1"/>
    <property type="molecule type" value="Genomic_DNA"/>
</dbReference>
<dbReference type="GO" id="GO:0006508">
    <property type="term" value="P:proteolysis"/>
    <property type="evidence" value="ECO:0007669"/>
    <property type="project" value="UniProtKB-KW"/>
</dbReference>
<dbReference type="InterPro" id="IPR021109">
    <property type="entry name" value="Peptidase_aspartic_dom_sf"/>
</dbReference>
<keyword evidence="1" id="KW-0812">Transmembrane</keyword>
<dbReference type="InterPro" id="IPR001969">
    <property type="entry name" value="Aspartic_peptidase_AS"/>
</dbReference>
<dbReference type="InterPro" id="IPR011990">
    <property type="entry name" value="TPR-like_helical_dom_sf"/>
</dbReference>
<gene>
    <name evidence="2" type="ORF">QFZ34_000018</name>
</gene>
<reference evidence="2 3" key="1">
    <citation type="submission" date="2023-07" db="EMBL/GenBank/DDBJ databases">
        <title>Comparative genomics of wheat-associated soil bacteria to identify genetic determinants of phenazine resistance.</title>
        <authorList>
            <person name="Mouncey N."/>
        </authorList>
    </citation>
    <scope>NUCLEOTIDE SEQUENCE [LARGE SCALE GENOMIC DNA]</scope>
    <source>
        <strain evidence="2 3">W4I11</strain>
    </source>
</reference>
<dbReference type="Gene3D" id="2.40.70.10">
    <property type="entry name" value="Acid Proteases"/>
    <property type="match status" value="1"/>
</dbReference>
<accession>A0ABU0S2J0</accession>
<dbReference type="Proteomes" id="UP001237780">
    <property type="component" value="Unassembled WGS sequence"/>
</dbReference>
<dbReference type="Pfam" id="PF13650">
    <property type="entry name" value="Asp_protease_2"/>
    <property type="match status" value="1"/>
</dbReference>
<organism evidence="2 3">
    <name type="scientific">Phyllobacterium ifriqiyense</name>
    <dbReference type="NCBI Taxonomy" id="314238"/>
    <lineage>
        <taxon>Bacteria</taxon>
        <taxon>Pseudomonadati</taxon>
        <taxon>Pseudomonadota</taxon>
        <taxon>Alphaproteobacteria</taxon>
        <taxon>Hyphomicrobiales</taxon>
        <taxon>Phyllobacteriaceae</taxon>
        <taxon>Phyllobacterium</taxon>
    </lineage>
</organism>
<sequence length="395" mass="43675">MLKADMEDRNGGPPRYNAWREYAAITTVICILIVAVAAFFWGGDLFPSDLQQLTAAKPVEVRDSQPNLELARLYARYEMKPLPAEIARKSPIAGQIARLQSEPCDWNVTYDFATALKRESYSRESARVFQSYSNKCRPSDVALYNAADALYGLSDFDGALKIVDDLLVMSPDLAQFYYLKAQILSDAKRYKEAINAFESTIGLTDNLENISGEVFRQMSLSYVALGDYCGAITPIQMWVSINPAENDTARSQTMLKDYTSKGKCEQQYAKGKDRFPITGKNVIRATVSINGVAGNFIVDTGASFVSISRDFATRIKLPLSEDFTVRMQTANGVSLAQHTSASKVNIGNVEANDVAMIVMADKKALGDEIDGLLGRSFLSRFNVTFGPKAWEIQSK</sequence>
<dbReference type="NCBIfam" id="TIGR02281">
    <property type="entry name" value="clan_AA_DTGA"/>
    <property type="match status" value="1"/>
</dbReference>
<keyword evidence="1" id="KW-0472">Membrane</keyword>
<keyword evidence="2" id="KW-0378">Hydrolase</keyword>
<proteinExistence type="predicted"/>
<dbReference type="PROSITE" id="PS00141">
    <property type="entry name" value="ASP_PROTEASE"/>
    <property type="match status" value="1"/>
</dbReference>
<dbReference type="SUPFAM" id="SSF50630">
    <property type="entry name" value="Acid proteases"/>
    <property type="match status" value="1"/>
</dbReference>
<dbReference type="InterPro" id="IPR034122">
    <property type="entry name" value="Retropepsin-like_bacterial"/>
</dbReference>
<comment type="caution">
    <text evidence="2">The sequence shown here is derived from an EMBL/GenBank/DDBJ whole genome shotgun (WGS) entry which is preliminary data.</text>
</comment>
<dbReference type="Gene3D" id="1.25.40.10">
    <property type="entry name" value="Tetratricopeptide repeat domain"/>
    <property type="match status" value="1"/>
</dbReference>
<feature type="transmembrane region" description="Helical" evidence="1">
    <location>
        <begin position="21"/>
        <end position="42"/>
    </location>
</feature>
<dbReference type="GO" id="GO:0008233">
    <property type="term" value="F:peptidase activity"/>
    <property type="evidence" value="ECO:0007669"/>
    <property type="project" value="UniProtKB-KW"/>
</dbReference>
<keyword evidence="2" id="KW-0645">Protease</keyword>
<evidence type="ECO:0000313" key="2">
    <source>
        <dbReference type="EMBL" id="MDQ0994841.1"/>
    </source>
</evidence>